<keyword evidence="1" id="KW-0472">Membrane</keyword>
<name>A0A150MXL0_9BACL</name>
<dbReference type="Proteomes" id="UP000075324">
    <property type="component" value="Unassembled WGS sequence"/>
</dbReference>
<comment type="caution">
    <text evidence="2">The sequence shown here is derived from an EMBL/GenBank/DDBJ whole genome shotgun (WGS) entry which is preliminary data.</text>
</comment>
<evidence type="ECO:0000256" key="1">
    <source>
        <dbReference type="SAM" id="Phobius"/>
    </source>
</evidence>
<keyword evidence="1" id="KW-1133">Transmembrane helix</keyword>
<evidence type="ECO:0000313" key="2">
    <source>
        <dbReference type="EMBL" id="KYD29217.1"/>
    </source>
</evidence>
<keyword evidence="1" id="KW-0812">Transmembrane</keyword>
<reference evidence="2 3" key="1">
    <citation type="submission" date="2016-01" db="EMBL/GenBank/DDBJ databases">
        <title>Draft Genome Sequences of Seven Thermophilic Sporeformers Isolated from Foods.</title>
        <authorList>
            <person name="Berendsen E.M."/>
            <person name="Wells-Bennik M.H."/>
            <person name="Krawcyk A.O."/>
            <person name="De Jong A."/>
            <person name="Holsappel S."/>
            <person name="Eijlander R.T."/>
            <person name="Kuipers O.P."/>
        </authorList>
    </citation>
    <scope>NUCLEOTIDE SEQUENCE [LARGE SCALE GENOMIC DNA]</scope>
    <source>
        <strain evidence="2 3">B4110</strain>
    </source>
</reference>
<feature type="transmembrane region" description="Helical" evidence="1">
    <location>
        <begin position="16"/>
        <end position="36"/>
    </location>
</feature>
<protein>
    <submittedName>
        <fullName evidence="2">Uncharacterized protein</fullName>
    </submittedName>
</protein>
<dbReference type="EMBL" id="LQYW01000066">
    <property type="protein sequence ID" value="KYD29217.1"/>
    <property type="molecule type" value="Genomic_DNA"/>
</dbReference>
<proteinExistence type="predicted"/>
<gene>
    <name evidence="2" type="ORF">B4110_3043</name>
</gene>
<evidence type="ECO:0000313" key="3">
    <source>
        <dbReference type="Proteomes" id="UP000075324"/>
    </source>
</evidence>
<sequence length="37" mass="4539">MLSIYTTIHLSPFHKWSFVIMSILFTFFLMNELRFIL</sequence>
<organism evidence="2 3">
    <name type="scientific">Parageobacillus toebii</name>
    <dbReference type="NCBI Taxonomy" id="153151"/>
    <lineage>
        <taxon>Bacteria</taxon>
        <taxon>Bacillati</taxon>
        <taxon>Bacillota</taxon>
        <taxon>Bacilli</taxon>
        <taxon>Bacillales</taxon>
        <taxon>Anoxybacillaceae</taxon>
        <taxon>Parageobacillus</taxon>
    </lineage>
</organism>
<accession>A0A150MXL0</accession>
<dbReference type="AlphaFoldDB" id="A0A150MXL0"/>